<reference evidence="1 2" key="1">
    <citation type="submission" date="2021-06" db="EMBL/GenBank/DDBJ databases">
        <title>Caerostris darwini draft genome.</title>
        <authorList>
            <person name="Kono N."/>
            <person name="Arakawa K."/>
        </authorList>
    </citation>
    <scope>NUCLEOTIDE SEQUENCE [LARGE SCALE GENOMIC DNA]</scope>
</reference>
<comment type="caution">
    <text evidence="1">The sequence shown here is derived from an EMBL/GenBank/DDBJ whole genome shotgun (WGS) entry which is preliminary data.</text>
</comment>
<proteinExistence type="predicted"/>
<gene>
    <name evidence="1" type="ORF">CDAR_466081</name>
</gene>
<accession>A0AAV4WQF4</accession>
<organism evidence="1 2">
    <name type="scientific">Caerostris darwini</name>
    <dbReference type="NCBI Taxonomy" id="1538125"/>
    <lineage>
        <taxon>Eukaryota</taxon>
        <taxon>Metazoa</taxon>
        <taxon>Ecdysozoa</taxon>
        <taxon>Arthropoda</taxon>
        <taxon>Chelicerata</taxon>
        <taxon>Arachnida</taxon>
        <taxon>Araneae</taxon>
        <taxon>Araneomorphae</taxon>
        <taxon>Entelegynae</taxon>
        <taxon>Araneoidea</taxon>
        <taxon>Araneidae</taxon>
        <taxon>Caerostris</taxon>
    </lineage>
</organism>
<dbReference type="EMBL" id="BPLQ01014851">
    <property type="protein sequence ID" value="GIY83778.1"/>
    <property type="molecule type" value="Genomic_DNA"/>
</dbReference>
<name>A0AAV4WQF4_9ARAC</name>
<evidence type="ECO:0000313" key="1">
    <source>
        <dbReference type="EMBL" id="GIY83778.1"/>
    </source>
</evidence>
<sequence length="161" mass="17714">MSVGVEYGKVGRTGQSTLDQSTSYILVCRDSMQSDIRRCNFATCNSVYISTTLEVCWSSTIKAVFFVGGSRSELAAEQPQTSVNGWKVAFGLFPLNIKIKINNVGKRRPQSVSHSTTRLREAFHFKKKSVNEGIGINKNLIEAINIIDVDRCGLGSLRCGC</sequence>
<evidence type="ECO:0000313" key="2">
    <source>
        <dbReference type="Proteomes" id="UP001054837"/>
    </source>
</evidence>
<dbReference type="Proteomes" id="UP001054837">
    <property type="component" value="Unassembled WGS sequence"/>
</dbReference>
<protein>
    <recommendedName>
        <fullName evidence="3">Ribosomal protein S11</fullName>
    </recommendedName>
</protein>
<dbReference type="AlphaFoldDB" id="A0AAV4WQF4"/>
<keyword evidence="2" id="KW-1185">Reference proteome</keyword>
<evidence type="ECO:0008006" key="3">
    <source>
        <dbReference type="Google" id="ProtNLM"/>
    </source>
</evidence>